<sequence length="161" mass="17938">MKNSLVSSLFLISTLLLSGCGDSKEDTQAIPEGMASDPKQDATVEQPANVEEQIKDLPYNKLKLAIYTKENKDATVLAEFDKKDGETEAIYSNDYASTDLKGDPAFALLQPILIELQLNQEMSEEEVIQHVMNTFGAEDYSSFELEIDYAGGKEIKYNRTK</sequence>
<dbReference type="Proteomes" id="UP000640786">
    <property type="component" value="Unassembled WGS sequence"/>
</dbReference>
<comment type="caution">
    <text evidence="1">The sequence shown here is derived from an EMBL/GenBank/DDBJ whole genome shotgun (WGS) entry which is preliminary data.</text>
</comment>
<dbReference type="RefSeq" id="WP_191696562.1">
    <property type="nucleotide sequence ID" value="NZ_JACSQO010000001.1"/>
</dbReference>
<dbReference type="Pfam" id="PF14039">
    <property type="entry name" value="YusW"/>
    <property type="match status" value="1"/>
</dbReference>
<gene>
    <name evidence="1" type="ORF">H9650_03365</name>
</gene>
<name>A0ABR8R5W0_9BACI</name>
<dbReference type="PROSITE" id="PS51257">
    <property type="entry name" value="PROKAR_LIPOPROTEIN"/>
    <property type="match status" value="1"/>
</dbReference>
<proteinExistence type="predicted"/>
<evidence type="ECO:0000313" key="2">
    <source>
        <dbReference type="Proteomes" id="UP000640786"/>
    </source>
</evidence>
<reference evidence="1 2" key="1">
    <citation type="submission" date="2020-08" db="EMBL/GenBank/DDBJ databases">
        <title>A Genomic Blueprint of the Chicken Gut Microbiome.</title>
        <authorList>
            <person name="Gilroy R."/>
            <person name="Ravi A."/>
            <person name="Getino M."/>
            <person name="Pursley I."/>
            <person name="Horton D.L."/>
            <person name="Alikhan N.-F."/>
            <person name="Baker D."/>
            <person name="Gharbi K."/>
            <person name="Hall N."/>
            <person name="Watson M."/>
            <person name="Adriaenssens E.M."/>
            <person name="Foster-Nyarko E."/>
            <person name="Jarju S."/>
            <person name="Secka A."/>
            <person name="Antonio M."/>
            <person name="Oren A."/>
            <person name="Chaudhuri R."/>
            <person name="La Ragione R.M."/>
            <person name="Hildebrand F."/>
            <person name="Pallen M.J."/>
        </authorList>
    </citation>
    <scope>NUCLEOTIDE SEQUENCE [LARGE SCALE GENOMIC DNA]</scope>
    <source>
        <strain evidence="1 2">Sa2BUA9</strain>
    </source>
</reference>
<organism evidence="1 2">
    <name type="scientific">Psychrobacillus faecigallinarum</name>
    <dbReference type="NCBI Taxonomy" id="2762235"/>
    <lineage>
        <taxon>Bacteria</taxon>
        <taxon>Bacillati</taxon>
        <taxon>Bacillota</taxon>
        <taxon>Bacilli</taxon>
        <taxon>Bacillales</taxon>
        <taxon>Bacillaceae</taxon>
        <taxon>Psychrobacillus</taxon>
    </lineage>
</organism>
<dbReference type="EMBL" id="JACSQO010000001">
    <property type="protein sequence ID" value="MBD7943146.1"/>
    <property type="molecule type" value="Genomic_DNA"/>
</dbReference>
<protein>
    <recommendedName>
        <fullName evidence="3">YusW-like protein</fullName>
    </recommendedName>
</protein>
<evidence type="ECO:0000313" key="1">
    <source>
        <dbReference type="EMBL" id="MBD7943146.1"/>
    </source>
</evidence>
<keyword evidence="2" id="KW-1185">Reference proteome</keyword>
<accession>A0ABR8R5W0</accession>
<dbReference type="InterPro" id="IPR025623">
    <property type="entry name" value="YusW"/>
</dbReference>
<evidence type="ECO:0008006" key="3">
    <source>
        <dbReference type="Google" id="ProtNLM"/>
    </source>
</evidence>